<gene>
    <name evidence="2" type="ORF">ACG01O_07765</name>
</gene>
<keyword evidence="3" id="KW-1185">Reference proteome</keyword>
<feature type="compositionally biased region" description="Pro residues" evidence="1">
    <location>
        <begin position="274"/>
        <end position="285"/>
    </location>
</feature>
<name>A0ABW7GWZ3_9BURK</name>
<organism evidence="2 3">
    <name type="scientific">Pelomonas baiyunensis</name>
    <dbReference type="NCBI Taxonomy" id="3299026"/>
    <lineage>
        <taxon>Bacteria</taxon>
        <taxon>Pseudomonadati</taxon>
        <taxon>Pseudomonadota</taxon>
        <taxon>Betaproteobacteria</taxon>
        <taxon>Burkholderiales</taxon>
        <taxon>Sphaerotilaceae</taxon>
        <taxon>Roseateles</taxon>
    </lineage>
</organism>
<dbReference type="RefSeq" id="WP_394383235.1">
    <property type="nucleotide sequence ID" value="NZ_JBIGIB010000002.1"/>
</dbReference>
<proteinExistence type="predicted"/>
<sequence length="285" mass="30619">MDKRDELLLPAVEALLAPLARLCVAHGLPHAPVEELLKRAFVRAARDARAASGSAAGRDVSQVATATGLSRREVARLTGELEPLPAQRPSPAGRACAHWLTHADFLQPDGTPRPLPRTGPAPSFETLAQAITRHVHPRSLLDEMLRLELVQLSDDGLTVQLQPERITPTQDDAQMLGFLGANVGDHLAAATANVVHRDRRHFEQAIYADELSESSAAALADLARAHWSRLRAELIPQLEQLIAADQAAGRPGTHRARLGLFTYQEPESADDPPAAVPIPPPPSAG</sequence>
<reference evidence="2 3" key="1">
    <citation type="submission" date="2024-08" db="EMBL/GenBank/DDBJ databases">
        <authorList>
            <person name="Lu H."/>
        </authorList>
    </citation>
    <scope>NUCLEOTIDE SEQUENCE [LARGE SCALE GENOMIC DNA]</scope>
    <source>
        <strain evidence="2 3">BYS87W</strain>
    </source>
</reference>
<evidence type="ECO:0000313" key="3">
    <source>
        <dbReference type="Proteomes" id="UP001606303"/>
    </source>
</evidence>
<evidence type="ECO:0000313" key="2">
    <source>
        <dbReference type="EMBL" id="MFG6466497.1"/>
    </source>
</evidence>
<protein>
    <submittedName>
        <fullName evidence="2">DUF6502 family protein</fullName>
    </submittedName>
</protein>
<dbReference type="InterPro" id="IPR045445">
    <property type="entry name" value="DUF6502"/>
</dbReference>
<accession>A0ABW7GWZ3</accession>
<feature type="region of interest" description="Disordered" evidence="1">
    <location>
        <begin position="264"/>
        <end position="285"/>
    </location>
</feature>
<comment type="caution">
    <text evidence="2">The sequence shown here is derived from an EMBL/GenBank/DDBJ whole genome shotgun (WGS) entry which is preliminary data.</text>
</comment>
<dbReference type="Proteomes" id="UP001606303">
    <property type="component" value="Unassembled WGS sequence"/>
</dbReference>
<dbReference type="EMBL" id="JBIGIB010000002">
    <property type="protein sequence ID" value="MFG6466497.1"/>
    <property type="molecule type" value="Genomic_DNA"/>
</dbReference>
<evidence type="ECO:0000256" key="1">
    <source>
        <dbReference type="SAM" id="MobiDB-lite"/>
    </source>
</evidence>
<dbReference type="Pfam" id="PF20112">
    <property type="entry name" value="DUF6502"/>
    <property type="match status" value="1"/>
</dbReference>